<evidence type="ECO:0000313" key="1">
    <source>
        <dbReference type="EMBL" id="ACH93999.1"/>
    </source>
</evidence>
<proteinExistence type="predicted"/>
<evidence type="ECO:0000313" key="2">
    <source>
        <dbReference type="Proteomes" id="UP000000611"/>
    </source>
</evidence>
<keyword evidence="1" id="KW-0614">Plasmid</keyword>
<name>B5RNR3_BORDL</name>
<keyword evidence="2" id="KW-1185">Reference proteome</keyword>
<geneLocation type="plasmid" evidence="1 2">
    <name>pl26</name>
</geneLocation>
<dbReference type="RefSeq" id="WP_012539761.1">
    <property type="nucleotide sequence ID" value="NC_011261.1"/>
</dbReference>
<dbReference type="Gene3D" id="3.10.450.40">
    <property type="match status" value="1"/>
</dbReference>
<dbReference type="AlphaFoldDB" id="B5RNR3"/>
<protein>
    <submittedName>
        <fullName evidence="1">Uncharacterized conserved protein</fullName>
    </submittedName>
</protein>
<dbReference type="EMBL" id="CP000982">
    <property type="protein sequence ID" value="ACH93999.1"/>
    <property type="molecule type" value="Genomic_DNA"/>
</dbReference>
<dbReference type="OrthoDB" id="350595at2"/>
<dbReference type="KEGG" id="bdu:BDU_12031"/>
<dbReference type="Proteomes" id="UP000000611">
    <property type="component" value="Plasmid pl26"/>
</dbReference>
<reference evidence="1 2" key="1">
    <citation type="journal article" date="2008" name="PLoS Genet.">
        <title>The genome of Borrelia recurrentis, the agent of deadly louse-borne relapsing fever, is a degraded subset of tick-borne Borrelia duttonii.</title>
        <authorList>
            <person name="Lescot M."/>
            <person name="Audic S."/>
            <person name="Robert C."/>
            <person name="Nguyen T.T."/>
            <person name="Blanc G."/>
            <person name="Cutler S.J."/>
            <person name="Wincker P."/>
            <person name="Couloux A."/>
            <person name="Claverie J.-M."/>
            <person name="Raoult D."/>
            <person name="Drancourt M."/>
        </authorList>
    </citation>
    <scope>NUCLEOTIDE SEQUENCE [LARGE SCALE GENOMIC DNA]</scope>
    <source>
        <strain evidence="1 2">Ly</strain>
    </source>
</reference>
<gene>
    <name evidence="1" type="ordered locus">BDU_12031</name>
</gene>
<organism evidence="1 2">
    <name type="scientific">Borrelia duttonii (strain Ly)</name>
    <dbReference type="NCBI Taxonomy" id="412419"/>
    <lineage>
        <taxon>Bacteria</taxon>
        <taxon>Pseudomonadati</taxon>
        <taxon>Spirochaetota</taxon>
        <taxon>Spirochaetia</taxon>
        <taxon>Spirochaetales</taxon>
        <taxon>Borreliaceae</taxon>
        <taxon>Borrelia</taxon>
    </lineage>
</organism>
<dbReference type="Pfam" id="PF10934">
    <property type="entry name" value="Sheath_initiator"/>
    <property type="match status" value="1"/>
</dbReference>
<dbReference type="HOGENOM" id="CLU_173073_0_0_12"/>
<sequence>MDIRIDNDFNLAFNSNLQLVDSIEEQKQRLFIFLKTPKGSLFYDPQWGLDYSHVVKLIKVNSVNQIKTYLFNIIQDLKIDIVNLDVKIQSNTISIVFYFPNDTLNMEVKL</sequence>
<dbReference type="InterPro" id="IPR020288">
    <property type="entry name" value="Sheath_initiator"/>
</dbReference>
<dbReference type="SUPFAM" id="SSF160719">
    <property type="entry name" value="gpW/gp25-like"/>
    <property type="match status" value="1"/>
</dbReference>
<accession>B5RNR3</accession>